<dbReference type="PROSITE" id="PS00591">
    <property type="entry name" value="GH10_1"/>
    <property type="match status" value="1"/>
</dbReference>
<comment type="similarity">
    <text evidence="6">Belongs to the glycosyl hydrolase 10 (cellulase F) family.</text>
</comment>
<dbReference type="AlphaFoldDB" id="A0A841H3U9"/>
<comment type="catalytic activity">
    <reaction evidence="6">
        <text>Endohydrolysis of (1-&gt;4)-beta-D-xylosidic linkages in xylans.</text>
        <dbReference type="EC" id="3.2.1.8"/>
    </reaction>
</comment>
<dbReference type="GO" id="GO:0031176">
    <property type="term" value="F:endo-1,4-beta-xylanase activity"/>
    <property type="evidence" value="ECO:0007669"/>
    <property type="project" value="UniProtKB-EC"/>
</dbReference>
<gene>
    <name evidence="9" type="ORF">HNQ61_004337</name>
</gene>
<keyword evidence="4 6" id="KW-0624">Polysaccharide degradation</keyword>
<evidence type="ECO:0000256" key="5">
    <source>
        <dbReference type="PROSITE-ProRule" id="PRU10061"/>
    </source>
</evidence>
<dbReference type="SMART" id="SM00633">
    <property type="entry name" value="Glyco_10"/>
    <property type="match status" value="1"/>
</dbReference>
<dbReference type="Proteomes" id="UP000582837">
    <property type="component" value="Unassembled WGS sequence"/>
</dbReference>
<keyword evidence="7" id="KW-0732">Signal</keyword>
<dbReference type="InterPro" id="IPR001000">
    <property type="entry name" value="GH10_dom"/>
</dbReference>
<evidence type="ECO:0000256" key="7">
    <source>
        <dbReference type="SAM" id="SignalP"/>
    </source>
</evidence>
<reference evidence="9 10" key="1">
    <citation type="submission" date="2020-08" db="EMBL/GenBank/DDBJ databases">
        <title>Genomic Encyclopedia of Type Strains, Phase IV (KMG-IV): sequencing the most valuable type-strain genomes for metagenomic binning, comparative biology and taxonomic classification.</title>
        <authorList>
            <person name="Goeker M."/>
        </authorList>
    </citation>
    <scope>NUCLEOTIDE SEQUENCE [LARGE SCALE GENOMIC DNA]</scope>
    <source>
        <strain evidence="9 10">DSM 29007</strain>
    </source>
</reference>
<dbReference type="PRINTS" id="PR00134">
    <property type="entry name" value="GLHYDRLASE10"/>
</dbReference>
<sequence length="397" mass="43753">MKMQTRGALAAVLLPAALAAQPGRMEPPAPVSSFPSLKAAYPGLRMGTTLNLDEVYGRDLRGGEIIRHHFSAISPENLLKWESAQPQPGRFAFEAADRYVELGERNGQFIVGHALVWHSQTPAWVFQNADGSPASRDTLLARMRNHIHTVVGRYRGRIGGWDVVNEALDEDGTLRRSPWLNIIGPDFIAQAFRFANEADPQAELYYNDYSLENPAKRAGAVRLIRDLQRQGVRVTAVGLQGHHKMDWPTIAAEDSTITAFADLGVKVAITELDIDVLPRVVPGNTAEISARGEAAGCNCESNPYVLGMPDSVQQALAQRYAQFFDLYRRRSDVVKRVTFWGVSDDDSWLNDWPLRGRTNHPLLFGWRGEPKAAFFAVLRAASPGGGQAATATQSEPE</sequence>
<evidence type="ECO:0000313" key="9">
    <source>
        <dbReference type="EMBL" id="MBB6072674.1"/>
    </source>
</evidence>
<accession>A0A841H3U9</accession>
<dbReference type="PANTHER" id="PTHR31490">
    <property type="entry name" value="GLYCOSYL HYDROLASE"/>
    <property type="match status" value="1"/>
</dbReference>
<name>A0A841H3U9_9BACT</name>
<dbReference type="GO" id="GO:0045493">
    <property type="term" value="P:xylan catabolic process"/>
    <property type="evidence" value="ECO:0007669"/>
    <property type="project" value="UniProtKB-KW"/>
</dbReference>
<feature type="domain" description="GH10" evidence="8">
    <location>
        <begin position="31"/>
        <end position="380"/>
    </location>
</feature>
<dbReference type="EMBL" id="JACHIA010000017">
    <property type="protein sequence ID" value="MBB6072674.1"/>
    <property type="molecule type" value="Genomic_DNA"/>
</dbReference>
<dbReference type="PROSITE" id="PS51760">
    <property type="entry name" value="GH10_2"/>
    <property type="match status" value="1"/>
</dbReference>
<dbReference type="SUPFAM" id="SSF51445">
    <property type="entry name" value="(Trans)glycosidases"/>
    <property type="match status" value="1"/>
</dbReference>
<dbReference type="Pfam" id="PF00331">
    <property type="entry name" value="Glyco_hydro_10"/>
    <property type="match status" value="1"/>
</dbReference>
<evidence type="ECO:0000256" key="1">
    <source>
        <dbReference type="ARBA" id="ARBA00022801"/>
    </source>
</evidence>
<dbReference type="RefSeq" id="WP_170038868.1">
    <property type="nucleotide sequence ID" value="NZ_JABDTL010000002.1"/>
</dbReference>
<keyword evidence="2 6" id="KW-0119">Carbohydrate metabolism</keyword>
<evidence type="ECO:0000256" key="2">
    <source>
        <dbReference type="ARBA" id="ARBA00023277"/>
    </source>
</evidence>
<feature type="active site" description="Nucleophile" evidence="5">
    <location>
        <position position="271"/>
    </location>
</feature>
<keyword evidence="10" id="KW-1185">Reference proteome</keyword>
<comment type="caution">
    <text evidence="9">The sequence shown here is derived from an EMBL/GenBank/DDBJ whole genome shotgun (WGS) entry which is preliminary data.</text>
</comment>
<dbReference type="Gene3D" id="3.20.20.80">
    <property type="entry name" value="Glycosidases"/>
    <property type="match status" value="1"/>
</dbReference>
<evidence type="ECO:0000256" key="3">
    <source>
        <dbReference type="ARBA" id="ARBA00023295"/>
    </source>
</evidence>
<feature type="chain" id="PRO_5033009132" description="Beta-xylanase" evidence="7">
    <location>
        <begin position="20"/>
        <end position="397"/>
    </location>
</feature>
<evidence type="ECO:0000313" key="10">
    <source>
        <dbReference type="Proteomes" id="UP000582837"/>
    </source>
</evidence>
<keyword evidence="9" id="KW-0858">Xylan degradation</keyword>
<proteinExistence type="inferred from homology"/>
<dbReference type="InterPro" id="IPR044846">
    <property type="entry name" value="GH10"/>
</dbReference>
<feature type="signal peptide" evidence="7">
    <location>
        <begin position="1"/>
        <end position="19"/>
    </location>
</feature>
<dbReference type="EC" id="3.2.1.8" evidence="6"/>
<keyword evidence="3 6" id="KW-0326">Glycosidase</keyword>
<protein>
    <recommendedName>
        <fullName evidence="6">Beta-xylanase</fullName>
        <ecNumber evidence="6">3.2.1.8</ecNumber>
    </recommendedName>
</protein>
<dbReference type="InterPro" id="IPR017853">
    <property type="entry name" value="GH"/>
</dbReference>
<evidence type="ECO:0000259" key="8">
    <source>
        <dbReference type="PROSITE" id="PS51760"/>
    </source>
</evidence>
<organism evidence="9 10">
    <name type="scientific">Longimicrobium terrae</name>
    <dbReference type="NCBI Taxonomy" id="1639882"/>
    <lineage>
        <taxon>Bacteria</taxon>
        <taxon>Pseudomonadati</taxon>
        <taxon>Gemmatimonadota</taxon>
        <taxon>Longimicrobiia</taxon>
        <taxon>Longimicrobiales</taxon>
        <taxon>Longimicrobiaceae</taxon>
        <taxon>Longimicrobium</taxon>
    </lineage>
</organism>
<evidence type="ECO:0000256" key="6">
    <source>
        <dbReference type="RuleBase" id="RU361174"/>
    </source>
</evidence>
<dbReference type="PANTHER" id="PTHR31490:SF90">
    <property type="entry name" value="ENDO-1,4-BETA-XYLANASE A"/>
    <property type="match status" value="1"/>
</dbReference>
<keyword evidence="1 6" id="KW-0378">Hydrolase</keyword>
<evidence type="ECO:0000256" key="4">
    <source>
        <dbReference type="ARBA" id="ARBA00023326"/>
    </source>
</evidence>
<dbReference type="InterPro" id="IPR031158">
    <property type="entry name" value="GH10_AS"/>
</dbReference>